<reference evidence="2 4" key="1">
    <citation type="submission" date="2015-02" db="EMBL/GenBank/DDBJ databases">
        <title>Genome Sequencing of Rickettsiales.</title>
        <authorList>
            <person name="Daugherty S.C."/>
            <person name="Su Q."/>
            <person name="Abolude K."/>
            <person name="Beier-Sexton M."/>
            <person name="Carlyon J.A."/>
            <person name="Carter R."/>
            <person name="Day N.P."/>
            <person name="Dumler S.J."/>
            <person name="Dyachenko V."/>
            <person name="Godinez A."/>
            <person name="Kurtti T.J."/>
            <person name="Lichay M."/>
            <person name="Mullins K.E."/>
            <person name="Ott S."/>
            <person name="Pappas-Brown V."/>
            <person name="Paris D.H."/>
            <person name="Patel P."/>
            <person name="Richards A.L."/>
            <person name="Sadzewicz L."/>
            <person name="Sears K."/>
            <person name="Seidman D."/>
            <person name="Sengamalay N."/>
            <person name="Stenos J."/>
            <person name="Tallon L.J."/>
            <person name="Vincent G."/>
            <person name="Fraser C.M."/>
            <person name="Munderloh U."/>
            <person name="Dunning-Hotopp J.C."/>
        </authorList>
    </citation>
    <scope>NUCLEOTIDE SEQUENCE [LARGE SCALE GENOMIC DNA]</scope>
    <source>
        <strain evidence="2 4">Fuller</strain>
    </source>
</reference>
<evidence type="ECO:0000313" key="4">
    <source>
        <dbReference type="Proteomes" id="UP000033616"/>
    </source>
</evidence>
<dbReference type="GO" id="GO:0006313">
    <property type="term" value="P:DNA transposition"/>
    <property type="evidence" value="ECO:0007669"/>
    <property type="project" value="InterPro"/>
</dbReference>
<evidence type="ECO:0000313" key="3">
    <source>
        <dbReference type="EMBL" id="KJV56740.1"/>
    </source>
</evidence>
<evidence type="ECO:0000259" key="1">
    <source>
        <dbReference type="Pfam" id="PF02371"/>
    </source>
</evidence>
<dbReference type="EMBL" id="LANP01000006">
    <property type="protein sequence ID" value="KJV56740.1"/>
    <property type="molecule type" value="Genomic_DNA"/>
</dbReference>
<proteinExistence type="predicted"/>
<dbReference type="InterPro" id="IPR003346">
    <property type="entry name" value="Transposase_20"/>
</dbReference>
<dbReference type="Pfam" id="PF02371">
    <property type="entry name" value="Transposase_20"/>
    <property type="match status" value="1"/>
</dbReference>
<dbReference type="GO" id="GO:0003677">
    <property type="term" value="F:DNA binding"/>
    <property type="evidence" value="ECO:0007669"/>
    <property type="project" value="InterPro"/>
</dbReference>
<dbReference type="PANTHER" id="PTHR33055">
    <property type="entry name" value="TRANSPOSASE FOR INSERTION SEQUENCE ELEMENT IS1111A"/>
    <property type="match status" value="1"/>
</dbReference>
<dbReference type="EMBL" id="LANP01000020">
    <property type="protein sequence ID" value="KJV55579.1"/>
    <property type="molecule type" value="Genomic_DNA"/>
</dbReference>
<dbReference type="Proteomes" id="UP000033616">
    <property type="component" value="Unassembled WGS sequence"/>
</dbReference>
<sequence>MQTIPGIGRITAVAILAESPDIESFSNARQLAAYAGLTPKIKLPVPPKGKKHYI</sequence>
<dbReference type="PATRIC" id="fig|1359168.3.peg.1113"/>
<accession>A0A0F3MLX5</accession>
<dbReference type="InterPro" id="IPR047650">
    <property type="entry name" value="Transpos_IS110"/>
</dbReference>
<feature type="domain" description="Transposase IS116/IS110/IS902 C-terminal" evidence="1">
    <location>
        <begin position="2"/>
        <end position="41"/>
    </location>
</feature>
<dbReference type="AlphaFoldDB" id="A0A0F3MLX5"/>
<protein>
    <submittedName>
        <fullName evidence="2">Transposase IS116/IS110/IS902 family protein</fullName>
    </submittedName>
</protein>
<organism evidence="2 4">
    <name type="scientific">Orientia chuto str. Dubai</name>
    <dbReference type="NCBI Taxonomy" id="1359168"/>
    <lineage>
        <taxon>Bacteria</taxon>
        <taxon>Pseudomonadati</taxon>
        <taxon>Pseudomonadota</taxon>
        <taxon>Alphaproteobacteria</taxon>
        <taxon>Rickettsiales</taxon>
        <taxon>Rickettsiaceae</taxon>
        <taxon>Rickettsieae</taxon>
        <taxon>Orientia</taxon>
    </lineage>
</organism>
<gene>
    <name evidence="3" type="ORF">OCHUTO_0357</name>
    <name evidence="2" type="ORF">OCHUTO_0776</name>
</gene>
<keyword evidence="4" id="KW-1185">Reference proteome</keyword>
<name>A0A0F3MLX5_9RICK</name>
<dbReference type="RefSeq" id="WP_084215321.1">
    <property type="nucleotide sequence ID" value="NZ_LANP01000006.1"/>
</dbReference>
<comment type="caution">
    <text evidence="2">The sequence shown here is derived from an EMBL/GenBank/DDBJ whole genome shotgun (WGS) entry which is preliminary data.</text>
</comment>
<dbReference type="GO" id="GO:0004803">
    <property type="term" value="F:transposase activity"/>
    <property type="evidence" value="ECO:0007669"/>
    <property type="project" value="InterPro"/>
</dbReference>
<evidence type="ECO:0000313" key="2">
    <source>
        <dbReference type="EMBL" id="KJV55579.1"/>
    </source>
</evidence>
<dbReference type="OrthoDB" id="8261795at2"/>
<dbReference type="PANTHER" id="PTHR33055:SF13">
    <property type="entry name" value="TRANSPOSASE"/>
    <property type="match status" value="1"/>
</dbReference>